<dbReference type="InterPro" id="IPR050490">
    <property type="entry name" value="Bact_solute-bd_prot1"/>
</dbReference>
<sequence length="496" mass="53133">MWARKTRAGLESDRDVQFASAALPVTELHTRNPPGIRQLQGGGEQQRGIHTPKLPASHLHPTSPPTPNSEKPKYITTSIAIAAALVMALSGCGSGGSASSADTKAQGPIKVWFSNNEQELAWGKTVVAAWNSKHPDQKVTAQEIPSASSSEEAITAAITAGTSPCLVYNISSSSVPGWVRQGGLVDLSKISDGNSYIETRSGDASNSYKTNGDYYQLPWKSNPVMIIYNKAIFKKAGINPENPGMNTYKGFLAAAKKIVSSGASKSAIWPAPTNEFYQPWNDFYPLYLAETSGTPLIKDEKATFDSEAGRDVTQFWKSIYEDGLAPTEKAADDAMAQGTTAMQLAGPWAIASYKGKVDVGVMPVPTSTGKKSVYTFADSKNISMFTSCKAQGTAWNFLKFSTSEAQDAKFIEATGQIPMRKNATSNYASFVAKNPSYAPYVDQSARTGDVPSITNASEVWQKFRDLWSADVIFGKGSASTFVSDSATAVNSLVKKG</sequence>
<dbReference type="InterPro" id="IPR006059">
    <property type="entry name" value="SBP"/>
</dbReference>
<dbReference type="Pfam" id="PF13416">
    <property type="entry name" value="SBP_bac_8"/>
    <property type="match status" value="1"/>
</dbReference>
<evidence type="ECO:0000256" key="1">
    <source>
        <dbReference type="SAM" id="MobiDB-lite"/>
    </source>
</evidence>
<evidence type="ECO:0000313" key="3">
    <source>
        <dbReference type="Proteomes" id="UP000216451"/>
    </source>
</evidence>
<accession>A0A261G895</accession>
<dbReference type="PANTHER" id="PTHR43649:SF13">
    <property type="entry name" value="CARBOHYDRATE ABC TRANSPORTER SUBSTRATE-BINDING PROTEIN"/>
    <property type="match status" value="1"/>
</dbReference>
<gene>
    <name evidence="2" type="ORF">BAQU_0730</name>
</gene>
<evidence type="ECO:0000313" key="2">
    <source>
        <dbReference type="EMBL" id="OZG67638.1"/>
    </source>
</evidence>
<keyword evidence="3" id="KW-1185">Reference proteome</keyword>
<dbReference type="Proteomes" id="UP000216451">
    <property type="component" value="Unassembled WGS sequence"/>
</dbReference>
<reference evidence="2 3" key="1">
    <citation type="journal article" date="2017" name="BMC Genomics">
        <title>Comparative genomic and phylogenomic analyses of the Bifidobacteriaceae family.</title>
        <authorList>
            <person name="Lugli G.A."/>
            <person name="Milani C."/>
            <person name="Turroni F."/>
            <person name="Duranti S."/>
            <person name="Mancabelli L."/>
            <person name="Mangifesta M."/>
            <person name="Ferrario C."/>
            <person name="Modesto M."/>
            <person name="Mattarelli P."/>
            <person name="Jiri K."/>
            <person name="van Sinderen D."/>
            <person name="Ventura M."/>
        </authorList>
    </citation>
    <scope>NUCLEOTIDE SEQUENCE [LARGE SCALE GENOMIC DNA]</scope>
    <source>
        <strain evidence="2 3">LMG 28769</strain>
    </source>
</reference>
<organism evidence="2 3">
    <name type="scientific">Bifidobacterium aquikefiri</name>
    <dbReference type="NCBI Taxonomy" id="1653207"/>
    <lineage>
        <taxon>Bacteria</taxon>
        <taxon>Bacillati</taxon>
        <taxon>Actinomycetota</taxon>
        <taxon>Actinomycetes</taxon>
        <taxon>Bifidobacteriales</taxon>
        <taxon>Bifidobacteriaceae</taxon>
        <taxon>Bifidobacterium</taxon>
    </lineage>
</organism>
<dbReference type="SUPFAM" id="SSF53850">
    <property type="entry name" value="Periplasmic binding protein-like II"/>
    <property type="match status" value="1"/>
</dbReference>
<proteinExistence type="predicted"/>
<comment type="caution">
    <text evidence="2">The sequence shown here is derived from an EMBL/GenBank/DDBJ whole genome shotgun (WGS) entry which is preliminary data.</text>
</comment>
<dbReference type="AlphaFoldDB" id="A0A261G895"/>
<dbReference type="EMBL" id="MWXA01000004">
    <property type="protein sequence ID" value="OZG67638.1"/>
    <property type="molecule type" value="Genomic_DNA"/>
</dbReference>
<dbReference type="PANTHER" id="PTHR43649">
    <property type="entry name" value="ARABINOSE-BINDING PROTEIN-RELATED"/>
    <property type="match status" value="1"/>
</dbReference>
<protein>
    <submittedName>
        <fullName evidence="2">Sugar ABC transporter substrate-binding protein</fullName>
    </submittedName>
</protein>
<feature type="region of interest" description="Disordered" evidence="1">
    <location>
        <begin position="24"/>
        <end position="71"/>
    </location>
</feature>
<name>A0A261G895_9BIFI</name>
<dbReference type="Gene3D" id="3.40.190.10">
    <property type="entry name" value="Periplasmic binding protein-like II"/>
    <property type="match status" value="2"/>
</dbReference>